<organism evidence="3 4">
    <name type="scientific">Eimeria necatrix</name>
    <dbReference type="NCBI Taxonomy" id="51315"/>
    <lineage>
        <taxon>Eukaryota</taxon>
        <taxon>Sar</taxon>
        <taxon>Alveolata</taxon>
        <taxon>Apicomplexa</taxon>
        <taxon>Conoidasida</taxon>
        <taxon>Coccidia</taxon>
        <taxon>Eucoccidiorida</taxon>
        <taxon>Eimeriorina</taxon>
        <taxon>Eimeriidae</taxon>
        <taxon>Eimeria</taxon>
    </lineage>
</organism>
<dbReference type="InterPro" id="IPR000196">
    <property type="entry name" value="Ribosomal_eL19_dom"/>
</dbReference>
<feature type="region of interest" description="Disordered" evidence="1">
    <location>
        <begin position="93"/>
        <end position="123"/>
    </location>
</feature>
<dbReference type="AlphaFoldDB" id="U6MQG5"/>
<proteinExistence type="predicted"/>
<sequence length="123" mass="14231">MGIGKRKGTRDARLPAKVLWMRRQRVLRRLLKKYRDAKKIDSHMWGLWVPQAVRAVQGEPVQKQKSFDRSIEAIHNEKNLKVKEKALQEQVDARKQKAAAQKEKRKLKEENKKAGVAAAKPAQ</sequence>
<evidence type="ECO:0000259" key="2">
    <source>
        <dbReference type="SMART" id="SM01416"/>
    </source>
</evidence>
<dbReference type="InterPro" id="IPR057260">
    <property type="entry name" value="Ribosomal_L19e_C"/>
</dbReference>
<keyword evidence="4" id="KW-1185">Reference proteome</keyword>
<dbReference type="EMBL" id="HG723000">
    <property type="protein sequence ID" value="CDJ64704.1"/>
    <property type="molecule type" value="Genomic_DNA"/>
</dbReference>
<dbReference type="InterPro" id="IPR039547">
    <property type="entry name" value="Ribosomal_eL19"/>
</dbReference>
<name>U6MQG5_9EIME</name>
<reference evidence="3" key="1">
    <citation type="submission" date="2013-10" db="EMBL/GenBank/DDBJ databases">
        <title>Genomic analysis of the causative agents of coccidiosis in chickens.</title>
        <authorList>
            <person name="Reid A.J."/>
            <person name="Blake D."/>
            <person name="Billington K."/>
            <person name="Browne H."/>
            <person name="Dunn M."/>
            <person name="Hung S."/>
            <person name="Kawahara F."/>
            <person name="Miranda-Saavedra D."/>
            <person name="Mourier T."/>
            <person name="Nagra H."/>
            <person name="Otto T.D."/>
            <person name="Rawlings N."/>
            <person name="Sanchez A."/>
            <person name="Sanders M."/>
            <person name="Subramaniam C."/>
            <person name="Tay Y."/>
            <person name="Dear P."/>
            <person name="Doerig C."/>
            <person name="Gruber A."/>
            <person name="Parkinson J."/>
            <person name="Shirley M."/>
            <person name="Wan K.L."/>
            <person name="Berriman M."/>
            <person name="Tomley F."/>
            <person name="Pain A."/>
        </authorList>
    </citation>
    <scope>NUCLEOTIDE SEQUENCE [LARGE SCALE GENOMIC DNA]</scope>
    <source>
        <strain evidence="3">Houghton</strain>
    </source>
</reference>
<evidence type="ECO:0000313" key="3">
    <source>
        <dbReference type="EMBL" id="CDJ64704.1"/>
    </source>
</evidence>
<feature type="domain" description="Large ribosomal subunit protein eL19" evidence="2">
    <location>
        <begin position="1"/>
        <end position="78"/>
    </location>
</feature>
<dbReference type="OrthoDB" id="5407653at2759"/>
<dbReference type="SMART" id="SM01416">
    <property type="entry name" value="Ribosomal_L19e"/>
    <property type="match status" value="1"/>
</dbReference>
<dbReference type="Gene3D" id="1.10.1200.240">
    <property type="match status" value="1"/>
</dbReference>
<dbReference type="Proteomes" id="UP000030754">
    <property type="component" value="Unassembled WGS sequence"/>
</dbReference>
<reference evidence="3" key="2">
    <citation type="submission" date="2013-10" db="EMBL/GenBank/DDBJ databases">
        <authorList>
            <person name="Aslett M."/>
        </authorList>
    </citation>
    <scope>NUCLEOTIDE SEQUENCE [LARGE SCALE GENOMIC DNA]</scope>
    <source>
        <strain evidence="3">Houghton</strain>
    </source>
</reference>
<dbReference type="GeneID" id="25477956"/>
<keyword evidence="3" id="KW-0687">Ribonucleoprotein</keyword>
<gene>
    <name evidence="3" type="ORF">ENH_00078260</name>
</gene>
<dbReference type="GO" id="GO:0003723">
    <property type="term" value="F:RNA binding"/>
    <property type="evidence" value="ECO:0007669"/>
    <property type="project" value="InterPro"/>
</dbReference>
<dbReference type="RefSeq" id="XP_013433171.1">
    <property type="nucleotide sequence ID" value="XM_013577717.1"/>
</dbReference>
<dbReference type="Pfam" id="PF25476">
    <property type="entry name" value="Ribosomal_L19e_C"/>
    <property type="match status" value="1"/>
</dbReference>
<protein>
    <submittedName>
        <fullName evidence="3">60S ribosomal protein L19, putative</fullName>
    </submittedName>
</protein>
<dbReference type="GO" id="GO:0006412">
    <property type="term" value="P:translation"/>
    <property type="evidence" value="ECO:0007669"/>
    <property type="project" value="InterPro"/>
</dbReference>
<feature type="compositionally biased region" description="Basic and acidic residues" evidence="1">
    <location>
        <begin position="93"/>
        <end position="113"/>
    </location>
</feature>
<evidence type="ECO:0000256" key="1">
    <source>
        <dbReference type="SAM" id="MobiDB-lite"/>
    </source>
</evidence>
<evidence type="ECO:0000313" key="4">
    <source>
        <dbReference type="Proteomes" id="UP000030754"/>
    </source>
</evidence>
<dbReference type="GO" id="GO:0022625">
    <property type="term" value="C:cytosolic large ribosomal subunit"/>
    <property type="evidence" value="ECO:0007669"/>
    <property type="project" value="InterPro"/>
</dbReference>
<dbReference type="SUPFAM" id="SSF48140">
    <property type="entry name" value="Ribosomal protein L19 (L19e)"/>
    <property type="match status" value="1"/>
</dbReference>
<dbReference type="PANTHER" id="PTHR10722">
    <property type="entry name" value="60S RIBOSOMAL PROTEIN L19"/>
    <property type="match status" value="1"/>
</dbReference>
<dbReference type="GO" id="GO:0003735">
    <property type="term" value="F:structural constituent of ribosome"/>
    <property type="evidence" value="ECO:0007669"/>
    <property type="project" value="InterPro"/>
</dbReference>
<keyword evidence="3" id="KW-0689">Ribosomal protein</keyword>
<dbReference type="InterPro" id="IPR035970">
    <property type="entry name" value="60S_ribosomal_eL19_sf"/>
</dbReference>
<accession>U6MQG5</accession>
<dbReference type="VEuPathDB" id="ToxoDB:ENH_00078260"/>